<dbReference type="OrthoDB" id="4497239at2"/>
<evidence type="ECO:0008006" key="9">
    <source>
        <dbReference type="Google" id="ProtNLM"/>
    </source>
</evidence>
<keyword evidence="3 6" id="KW-0808">Transferase</keyword>
<keyword evidence="8" id="KW-1185">Reference proteome</keyword>
<sequence length="363" mass="37734">MTVLTESSETQFLDAVDVVLTGFFARGRAGTSGLPATVGQLWDALASSATGGKRIRPRLLLSVVDGYGGGPAGTSDGAGWSPEDPAVVTAAALELLHTALVTHDDVIDHDFVRRGKPNVAGIYRRRAAADGFDAAAANERGQAAAIIAGDVALAAAYRLVASTRARQLPVLLDLMDAAVHSAAAGELLDVEYSGHLRVPSAEVVLQTALLKTAIYSFDVPLQAGAVLAGAPAEERQLLCRVGQDIGTAYQLVDDLLGVFGHESATGKTTTGDLTAIKHTLLLSHAVRQPGWPSVAPLLTGAGSRTDVETLRDFLVASGARAYVQTMAREYAERARDAVAGSSLPVALRADLGVLIDAAVDRVR</sequence>
<comment type="cofactor">
    <cofactor evidence="1">
        <name>Mg(2+)</name>
        <dbReference type="ChEBI" id="CHEBI:18420"/>
    </cofactor>
</comment>
<dbReference type="AlphaFoldDB" id="A0A1R1LD04"/>
<protein>
    <recommendedName>
        <fullName evidence="9">Geranylgeranyl pyrophosphate synthase</fullName>
    </recommendedName>
</protein>
<keyword evidence="5" id="KW-0460">Magnesium</keyword>
<proteinExistence type="inferred from homology"/>
<dbReference type="PANTHER" id="PTHR12001:SF85">
    <property type="entry name" value="SHORT CHAIN ISOPRENYL DIPHOSPHATE SYNTHASE"/>
    <property type="match status" value="1"/>
</dbReference>
<evidence type="ECO:0000256" key="4">
    <source>
        <dbReference type="ARBA" id="ARBA00022723"/>
    </source>
</evidence>
<dbReference type="RefSeq" id="WP_076703123.1">
    <property type="nucleotide sequence ID" value="NZ_MRDE01000026.1"/>
</dbReference>
<dbReference type="GO" id="GO:0004659">
    <property type="term" value="F:prenyltransferase activity"/>
    <property type="evidence" value="ECO:0007669"/>
    <property type="project" value="InterPro"/>
</dbReference>
<evidence type="ECO:0000256" key="1">
    <source>
        <dbReference type="ARBA" id="ARBA00001946"/>
    </source>
</evidence>
<dbReference type="Proteomes" id="UP000187085">
    <property type="component" value="Unassembled WGS sequence"/>
</dbReference>
<dbReference type="InterPro" id="IPR033749">
    <property type="entry name" value="Polyprenyl_synt_CS"/>
</dbReference>
<dbReference type="EMBL" id="MRDE01000026">
    <property type="protein sequence ID" value="OMH25420.1"/>
    <property type="molecule type" value="Genomic_DNA"/>
</dbReference>
<dbReference type="GO" id="GO:0046872">
    <property type="term" value="F:metal ion binding"/>
    <property type="evidence" value="ECO:0007669"/>
    <property type="project" value="UniProtKB-KW"/>
</dbReference>
<dbReference type="InterPro" id="IPR000092">
    <property type="entry name" value="Polyprenyl_synt"/>
</dbReference>
<evidence type="ECO:0000256" key="3">
    <source>
        <dbReference type="ARBA" id="ARBA00022679"/>
    </source>
</evidence>
<evidence type="ECO:0000256" key="2">
    <source>
        <dbReference type="ARBA" id="ARBA00006706"/>
    </source>
</evidence>
<comment type="similarity">
    <text evidence="2 6">Belongs to the FPP/GGPP synthase family.</text>
</comment>
<dbReference type="GO" id="GO:0008299">
    <property type="term" value="P:isoprenoid biosynthetic process"/>
    <property type="evidence" value="ECO:0007669"/>
    <property type="project" value="InterPro"/>
</dbReference>
<dbReference type="SUPFAM" id="SSF48576">
    <property type="entry name" value="Terpenoid synthases"/>
    <property type="match status" value="1"/>
</dbReference>
<evidence type="ECO:0000256" key="6">
    <source>
        <dbReference type="RuleBase" id="RU004466"/>
    </source>
</evidence>
<accession>A0A1R1LD04</accession>
<name>A0A1R1LD04_9MICC</name>
<gene>
    <name evidence="7" type="ORF">BKD30_05830</name>
</gene>
<keyword evidence="4" id="KW-0479">Metal-binding</keyword>
<dbReference type="InterPro" id="IPR008949">
    <property type="entry name" value="Isoprenoid_synthase_dom_sf"/>
</dbReference>
<dbReference type="Gene3D" id="1.10.600.10">
    <property type="entry name" value="Farnesyl Diphosphate Synthase"/>
    <property type="match status" value="1"/>
</dbReference>
<evidence type="ECO:0000313" key="8">
    <source>
        <dbReference type="Proteomes" id="UP000187085"/>
    </source>
</evidence>
<dbReference type="Pfam" id="PF00348">
    <property type="entry name" value="polyprenyl_synt"/>
    <property type="match status" value="1"/>
</dbReference>
<dbReference type="PROSITE" id="PS00444">
    <property type="entry name" value="POLYPRENYL_SYNTHASE_2"/>
    <property type="match status" value="1"/>
</dbReference>
<evidence type="ECO:0000313" key="7">
    <source>
        <dbReference type="EMBL" id="OMH25420.1"/>
    </source>
</evidence>
<reference evidence="7 8" key="1">
    <citation type="submission" date="2016-12" db="EMBL/GenBank/DDBJ databases">
        <title>Draft genome of Tersicoccus phoenicis 1P05MA.</title>
        <authorList>
            <person name="Nakajima Y."/>
            <person name="Yoshizawa S."/>
            <person name="Nakamura K."/>
            <person name="Ogura Y."/>
            <person name="Hayashi T."/>
            <person name="Kogure K."/>
        </authorList>
    </citation>
    <scope>NUCLEOTIDE SEQUENCE [LARGE SCALE GENOMIC DNA]</scope>
    <source>
        <strain evidence="7 8">1p05MA</strain>
    </source>
</reference>
<dbReference type="STRING" id="554083.BKD30_05830"/>
<dbReference type="PANTHER" id="PTHR12001">
    <property type="entry name" value="GERANYLGERANYL PYROPHOSPHATE SYNTHASE"/>
    <property type="match status" value="1"/>
</dbReference>
<comment type="caution">
    <text evidence="7">The sequence shown here is derived from an EMBL/GenBank/DDBJ whole genome shotgun (WGS) entry which is preliminary data.</text>
</comment>
<evidence type="ECO:0000256" key="5">
    <source>
        <dbReference type="ARBA" id="ARBA00022842"/>
    </source>
</evidence>
<dbReference type="SFLD" id="SFLDS00005">
    <property type="entry name" value="Isoprenoid_Synthase_Type_I"/>
    <property type="match status" value="1"/>
</dbReference>
<organism evidence="7 8">
    <name type="scientific">Tersicoccus phoenicis</name>
    <dbReference type="NCBI Taxonomy" id="554083"/>
    <lineage>
        <taxon>Bacteria</taxon>
        <taxon>Bacillati</taxon>
        <taxon>Actinomycetota</taxon>
        <taxon>Actinomycetes</taxon>
        <taxon>Micrococcales</taxon>
        <taxon>Micrococcaceae</taxon>
        <taxon>Tersicoccus</taxon>
    </lineage>
</organism>